<protein>
    <submittedName>
        <fullName evidence="2">FmdE protein associated with molybdenum formylmethanofuran dehydrogenase</fullName>
    </submittedName>
</protein>
<name>A0AB36ZY89_9BACT</name>
<comment type="caution">
    <text evidence="2">The sequence shown here is derived from an EMBL/GenBank/DDBJ whole genome shotgun (WGS) entry which is preliminary data.</text>
</comment>
<dbReference type="Pfam" id="PF02663">
    <property type="entry name" value="FmdE"/>
    <property type="match status" value="1"/>
</dbReference>
<dbReference type="Gene3D" id="3.30.1330.130">
    <property type="match status" value="1"/>
</dbReference>
<evidence type="ECO:0000313" key="2">
    <source>
        <dbReference type="EMBL" id="PPK61018.1"/>
    </source>
</evidence>
<dbReference type="InterPro" id="IPR003814">
    <property type="entry name" value="FmdEsu_dom"/>
</dbReference>
<organism evidence="2 3">
    <name type="scientific">Malaciobacter marinus</name>
    <dbReference type="NCBI Taxonomy" id="505249"/>
    <lineage>
        <taxon>Bacteria</taxon>
        <taxon>Pseudomonadati</taxon>
        <taxon>Campylobacterota</taxon>
        <taxon>Epsilonproteobacteria</taxon>
        <taxon>Campylobacterales</taxon>
        <taxon>Arcobacteraceae</taxon>
        <taxon>Malaciobacter</taxon>
    </lineage>
</organism>
<reference evidence="2 3" key="1">
    <citation type="submission" date="2018-02" db="EMBL/GenBank/DDBJ databases">
        <title>Subsurface microbial communities from deep shales in Ohio and West Virginia, USA.</title>
        <authorList>
            <person name="Wrighton K."/>
        </authorList>
    </citation>
    <scope>NUCLEOTIDE SEQUENCE [LARGE SCALE GENOMIC DNA]</scope>
    <source>
        <strain evidence="2 3">MARC-MIP3H16</strain>
    </source>
</reference>
<sequence length="198" mass="22340">MMNYPNFFDEIESITLEDKLSNFLGAFENGVIEFNYLDAVKIAGHSCPTVLGAYLMCSEGLKTLYKLTLPKRGEIKVEFKNASTEGTTGVVANVISAITAATINTGFKGISGNFDRRNLLFFEQDINSNVKFTRLDTNESVDVYYDCSSITFEPIVSELMKKIVQKKASDEEKKLFSKLWQERVEKISKNTEEVIRIV</sequence>
<feature type="domain" description="Formylmethanofuran dehydrogenase subunit E" evidence="1">
    <location>
        <begin position="44"/>
        <end position="194"/>
    </location>
</feature>
<evidence type="ECO:0000313" key="3">
    <source>
        <dbReference type="Proteomes" id="UP000239861"/>
    </source>
</evidence>
<evidence type="ECO:0000259" key="1">
    <source>
        <dbReference type="Pfam" id="PF02663"/>
    </source>
</evidence>
<dbReference type="EMBL" id="PTIW01000013">
    <property type="protein sequence ID" value="PPK61018.1"/>
    <property type="molecule type" value="Genomic_DNA"/>
</dbReference>
<proteinExistence type="predicted"/>
<gene>
    <name evidence="2" type="ORF">B0F89_11314</name>
</gene>
<dbReference type="AlphaFoldDB" id="A0AB36ZY89"/>
<dbReference type="Proteomes" id="UP000239861">
    <property type="component" value="Unassembled WGS sequence"/>
</dbReference>
<accession>A0AB36ZY89</accession>